<dbReference type="EMBL" id="NIRI02000042">
    <property type="protein sequence ID" value="KAG5448750.1"/>
    <property type="molecule type" value="Genomic_DNA"/>
</dbReference>
<dbReference type="PANTHER" id="PTHR15545:SF8">
    <property type="entry name" value="SLO-INTERACTING PROTEIN 1"/>
    <property type="match status" value="1"/>
</dbReference>
<dbReference type="Proteomes" id="UP000286415">
    <property type="component" value="Unassembled WGS sequence"/>
</dbReference>
<dbReference type="OrthoDB" id="6284171at2759"/>
<feature type="domain" description="PDZ" evidence="1">
    <location>
        <begin position="234"/>
        <end position="320"/>
    </location>
</feature>
<dbReference type="Pfam" id="PF00595">
    <property type="entry name" value="PDZ"/>
    <property type="match status" value="1"/>
</dbReference>
<proteinExistence type="predicted"/>
<dbReference type="SMART" id="SM00228">
    <property type="entry name" value="PDZ"/>
    <property type="match status" value="1"/>
</dbReference>
<dbReference type="InterPro" id="IPR036034">
    <property type="entry name" value="PDZ_sf"/>
</dbReference>
<evidence type="ECO:0000313" key="2">
    <source>
        <dbReference type="EMBL" id="KAG5448750.1"/>
    </source>
</evidence>
<keyword evidence="3" id="KW-1185">Reference proteome</keyword>
<accession>A0A8T1MI09</accession>
<dbReference type="PANTHER" id="PTHR15545">
    <property type="entry name" value="PDZ DOMAIN CONTAINING RING FINGER PROTEIN 3, 4"/>
    <property type="match status" value="1"/>
</dbReference>
<reference evidence="2 3" key="1">
    <citation type="journal article" date="2018" name="Biotechnol. Adv.">
        <title>Improved genomic resources and new bioinformatic workflow for the carcinogenic parasite Clonorchis sinensis: Biotechnological implications.</title>
        <authorList>
            <person name="Wang D."/>
            <person name="Korhonen P.K."/>
            <person name="Gasser R.B."/>
            <person name="Young N.D."/>
        </authorList>
    </citation>
    <scope>NUCLEOTIDE SEQUENCE [LARGE SCALE GENOMIC DNA]</scope>
    <source>
        <strain evidence="2">Cs-k2</strain>
    </source>
</reference>
<dbReference type="Gene3D" id="2.30.42.10">
    <property type="match status" value="2"/>
</dbReference>
<evidence type="ECO:0000259" key="1">
    <source>
        <dbReference type="PROSITE" id="PS50106"/>
    </source>
</evidence>
<reference evidence="2 3" key="2">
    <citation type="journal article" date="2021" name="Genomics">
        <title>High-quality reference genome for Clonorchis sinensis.</title>
        <authorList>
            <person name="Young N.D."/>
            <person name="Stroehlein A.J."/>
            <person name="Kinkar L."/>
            <person name="Wang T."/>
            <person name="Sohn W.M."/>
            <person name="Chang B.C.H."/>
            <person name="Kaur P."/>
            <person name="Weisz D."/>
            <person name="Dudchenko O."/>
            <person name="Aiden E.L."/>
            <person name="Korhonen P.K."/>
            <person name="Gasser R.B."/>
        </authorList>
    </citation>
    <scope>NUCLEOTIDE SEQUENCE [LARGE SCALE GENOMIC DNA]</scope>
    <source>
        <strain evidence="2">Cs-k2</strain>
    </source>
</reference>
<comment type="caution">
    <text evidence="2">The sequence shown here is derived from an EMBL/GenBank/DDBJ whole genome shotgun (WGS) entry which is preliminary data.</text>
</comment>
<name>A0A8T1MI09_CLOSI</name>
<dbReference type="PROSITE" id="PS50106">
    <property type="entry name" value="PDZ"/>
    <property type="match status" value="1"/>
</dbReference>
<dbReference type="AlphaFoldDB" id="A0A8T1MI09"/>
<dbReference type="InterPro" id="IPR051971">
    <property type="entry name" value="E3_ubiquitin-PDZ_ligase"/>
</dbReference>
<evidence type="ECO:0000313" key="3">
    <source>
        <dbReference type="Proteomes" id="UP000286415"/>
    </source>
</evidence>
<gene>
    <name evidence="2" type="ORF">CSKR_107699</name>
</gene>
<protein>
    <submittedName>
        <fullName evidence="2">PDZ domain-containing protein 4</fullName>
    </submittedName>
</protein>
<feature type="non-terminal residue" evidence="2">
    <location>
        <position position="362"/>
    </location>
</feature>
<dbReference type="SUPFAM" id="SSF50156">
    <property type="entry name" value="PDZ domain-like"/>
    <property type="match status" value="2"/>
</dbReference>
<dbReference type="InterPro" id="IPR001478">
    <property type="entry name" value="PDZ"/>
</dbReference>
<sequence length="362" mass="39254">MDFVILKVNGQDLRNATHEQAIQAFCHAQEPIMVEVSRRDADYTARSAQPKSPDVRRCDAVNERMDAIVQTEASPEEATLVAMAAAACTAEEIRAALGLHSNNNSSSNAVYSSAVSGLLDIVELAAEEDAEDDDLEDDFEDEEEECIYQMNELFPVGLSGHRPSSHLGPNHAVDCKGHELQTCPCKDTVNAEYDRAEVSNALGISRGHIMQSHFQTTPAGSCQVASLAGLAFLEVSLSKSPPDEKFGLTLCYQNGEKEDDECEVYVGEIEPNSVASRGAGLVVGDRIIKINGQLIRTRRQVVELFRASTKTAALLIGRHAQSNGLHAKGVYIPSSKESTPLLMQHGAEELAKPKAKECPNFC</sequence>
<organism evidence="2 3">
    <name type="scientific">Clonorchis sinensis</name>
    <name type="common">Chinese liver fluke</name>
    <dbReference type="NCBI Taxonomy" id="79923"/>
    <lineage>
        <taxon>Eukaryota</taxon>
        <taxon>Metazoa</taxon>
        <taxon>Spiralia</taxon>
        <taxon>Lophotrochozoa</taxon>
        <taxon>Platyhelminthes</taxon>
        <taxon>Trematoda</taxon>
        <taxon>Digenea</taxon>
        <taxon>Opisthorchiida</taxon>
        <taxon>Opisthorchiata</taxon>
        <taxon>Opisthorchiidae</taxon>
        <taxon>Clonorchis</taxon>
    </lineage>
</organism>